<feature type="transmembrane region" description="Helical" evidence="6">
    <location>
        <begin position="235"/>
        <end position="258"/>
    </location>
</feature>
<dbReference type="AlphaFoldDB" id="A0A830GZR9"/>
<dbReference type="Gene3D" id="1.20.1250.20">
    <property type="entry name" value="MFS general substrate transporter like domains"/>
    <property type="match status" value="2"/>
</dbReference>
<reference evidence="8" key="1">
    <citation type="journal article" date="2014" name="Int. J. Syst. Evol. Microbiol.">
        <title>Complete genome sequence of Corynebacterium casei LMG S-19264T (=DSM 44701T), isolated from a smear-ripened cheese.</title>
        <authorList>
            <consortium name="US DOE Joint Genome Institute (JGI-PGF)"/>
            <person name="Walter F."/>
            <person name="Albersmeier A."/>
            <person name="Kalinowski J."/>
            <person name="Ruckert C."/>
        </authorList>
    </citation>
    <scope>NUCLEOTIDE SEQUENCE</scope>
    <source>
        <strain evidence="8">JCM 31740</strain>
    </source>
</reference>
<feature type="transmembrane region" description="Helical" evidence="6">
    <location>
        <begin position="94"/>
        <end position="113"/>
    </location>
</feature>
<evidence type="ECO:0000256" key="5">
    <source>
        <dbReference type="ARBA" id="ARBA00023136"/>
    </source>
</evidence>
<evidence type="ECO:0000256" key="4">
    <source>
        <dbReference type="ARBA" id="ARBA00022989"/>
    </source>
</evidence>
<evidence type="ECO:0000313" key="8">
    <source>
        <dbReference type="EMBL" id="GGT97803.1"/>
    </source>
</evidence>
<organism evidence="8 9">
    <name type="scientific">Sulfodiicoccus acidiphilus</name>
    <dbReference type="NCBI Taxonomy" id="1670455"/>
    <lineage>
        <taxon>Archaea</taxon>
        <taxon>Thermoproteota</taxon>
        <taxon>Thermoprotei</taxon>
        <taxon>Sulfolobales</taxon>
        <taxon>Sulfolobaceae</taxon>
        <taxon>Sulfodiicoccus</taxon>
    </lineage>
</organism>
<evidence type="ECO:0000259" key="7">
    <source>
        <dbReference type="PROSITE" id="PS50850"/>
    </source>
</evidence>
<evidence type="ECO:0000313" key="9">
    <source>
        <dbReference type="Proteomes" id="UP000616143"/>
    </source>
</evidence>
<keyword evidence="3 6" id="KW-0812">Transmembrane</keyword>
<keyword evidence="4 6" id="KW-1133">Transmembrane helix</keyword>
<dbReference type="Pfam" id="PF07690">
    <property type="entry name" value="MFS_1"/>
    <property type="match status" value="1"/>
</dbReference>
<comment type="caution">
    <text evidence="8">The sequence shown here is derived from an EMBL/GenBank/DDBJ whole genome shotgun (WGS) entry which is preliminary data.</text>
</comment>
<feature type="transmembrane region" description="Helical" evidence="6">
    <location>
        <begin position="36"/>
        <end position="57"/>
    </location>
</feature>
<dbReference type="InterPro" id="IPR020846">
    <property type="entry name" value="MFS_dom"/>
</dbReference>
<feature type="transmembrane region" description="Helical" evidence="6">
    <location>
        <begin position="125"/>
        <end position="148"/>
    </location>
</feature>
<dbReference type="InterPro" id="IPR050189">
    <property type="entry name" value="MFS_Efflux_Transporters"/>
</dbReference>
<dbReference type="PANTHER" id="PTHR43124:SF3">
    <property type="entry name" value="CHLORAMPHENICOL EFFLUX PUMP RV0191"/>
    <property type="match status" value="1"/>
</dbReference>
<reference evidence="8" key="2">
    <citation type="submission" date="2020-09" db="EMBL/GenBank/DDBJ databases">
        <authorList>
            <person name="Sun Q."/>
            <person name="Ohkuma M."/>
        </authorList>
    </citation>
    <scope>NUCLEOTIDE SEQUENCE</scope>
    <source>
        <strain evidence="8">JCM 31740</strain>
    </source>
</reference>
<feature type="transmembrane region" description="Helical" evidence="6">
    <location>
        <begin position="198"/>
        <end position="223"/>
    </location>
</feature>
<keyword evidence="2" id="KW-1003">Cell membrane</keyword>
<dbReference type="EMBL" id="BMQS01000012">
    <property type="protein sequence ID" value="GGT97803.1"/>
    <property type="molecule type" value="Genomic_DNA"/>
</dbReference>
<feature type="transmembrane region" description="Helical" evidence="6">
    <location>
        <begin position="265"/>
        <end position="282"/>
    </location>
</feature>
<evidence type="ECO:0000256" key="6">
    <source>
        <dbReference type="SAM" id="Phobius"/>
    </source>
</evidence>
<evidence type="ECO:0000256" key="2">
    <source>
        <dbReference type="ARBA" id="ARBA00022475"/>
    </source>
</evidence>
<proteinExistence type="predicted"/>
<dbReference type="GO" id="GO:0022857">
    <property type="term" value="F:transmembrane transporter activity"/>
    <property type="evidence" value="ECO:0007669"/>
    <property type="project" value="InterPro"/>
</dbReference>
<feature type="transmembrane region" description="Helical" evidence="6">
    <location>
        <begin position="69"/>
        <end position="88"/>
    </location>
</feature>
<dbReference type="PANTHER" id="PTHR43124">
    <property type="entry name" value="PURINE EFFLUX PUMP PBUE"/>
    <property type="match status" value="1"/>
</dbReference>
<dbReference type="InterPro" id="IPR011701">
    <property type="entry name" value="MFS"/>
</dbReference>
<dbReference type="SUPFAM" id="SSF103473">
    <property type="entry name" value="MFS general substrate transporter"/>
    <property type="match status" value="1"/>
</dbReference>
<evidence type="ECO:0000256" key="3">
    <source>
        <dbReference type="ARBA" id="ARBA00022692"/>
    </source>
</evidence>
<accession>A0A830GZR9</accession>
<name>A0A830GZR9_9CREN</name>
<feature type="domain" description="Major facilitator superfamily (MFS) profile" evidence="7">
    <location>
        <begin position="4"/>
        <end position="372"/>
    </location>
</feature>
<keyword evidence="5 6" id="KW-0472">Membrane</keyword>
<dbReference type="GO" id="GO:0005886">
    <property type="term" value="C:plasma membrane"/>
    <property type="evidence" value="ECO:0007669"/>
    <property type="project" value="UniProtKB-SubCell"/>
</dbReference>
<dbReference type="Proteomes" id="UP000616143">
    <property type="component" value="Unassembled WGS sequence"/>
</dbReference>
<gene>
    <name evidence="8" type="ORF">GCM10007116_14170</name>
</gene>
<feature type="transmembrane region" description="Helical" evidence="6">
    <location>
        <begin position="349"/>
        <end position="369"/>
    </location>
</feature>
<protein>
    <recommendedName>
        <fullName evidence="7">Major facilitator superfamily (MFS) profile domain-containing protein</fullName>
    </recommendedName>
</protein>
<dbReference type="PROSITE" id="PS50850">
    <property type="entry name" value="MFS"/>
    <property type="match status" value="1"/>
</dbReference>
<dbReference type="InterPro" id="IPR036259">
    <property type="entry name" value="MFS_trans_sf"/>
</dbReference>
<evidence type="ECO:0000256" key="1">
    <source>
        <dbReference type="ARBA" id="ARBA00004651"/>
    </source>
</evidence>
<feature type="transmembrane region" description="Helical" evidence="6">
    <location>
        <begin position="160"/>
        <end position="178"/>
    </location>
</feature>
<comment type="subcellular location">
    <subcellularLocation>
        <location evidence="1">Cell membrane</location>
        <topology evidence="1">Multi-pass membrane protein</topology>
    </subcellularLocation>
</comment>
<sequence>MKMKWAYIVLGWVLIFPELFVRLAYGITLKPFLDSIGGTYLVGGAVLAGFYVGYMGGNIPLSILVDRNGYKILFLEMLGTAVGALLFAEGRNALTAASGMFVMGLCSAATYTASMKLVVENSDSYKSVSIGLLESAGPSVLLLSGALLPRVISTAPWQDVYLSVAAICGAVAVPFYFLKAERRGPESSARSLLLSRRIWGLSVVRFFGLWGVWGISTWLFTLLRLVYGFSATQSGLYVTLFGAVGILSIPVAGLMADLTRSRRKVTLILLTAFFVTAFLFPLTPRAEVWVTTSILGFLAFAYRSPLDTIIAEYRRGLTATSMGVANTVSQASQVVVPILVGSVLTFSNMYWTVFPIVALGPGLATLILWRLK</sequence>